<dbReference type="InterPro" id="IPR001498">
    <property type="entry name" value="Impact_N"/>
</dbReference>
<proteinExistence type="inferred from homology"/>
<dbReference type="GO" id="GO:0006446">
    <property type="term" value="P:regulation of translational initiation"/>
    <property type="evidence" value="ECO:0007669"/>
    <property type="project" value="TreeGrafter"/>
</dbReference>
<feature type="domain" description="Impact N-terminal" evidence="3">
    <location>
        <begin position="15"/>
        <end position="122"/>
    </location>
</feature>
<dbReference type="GO" id="GO:0005737">
    <property type="term" value="C:cytoplasm"/>
    <property type="evidence" value="ECO:0007669"/>
    <property type="project" value="TreeGrafter"/>
</dbReference>
<dbReference type="InterPro" id="IPR020569">
    <property type="entry name" value="UPF0029_Impact_CS"/>
</dbReference>
<evidence type="ECO:0000313" key="4">
    <source>
        <dbReference type="EMBL" id="MCG4617363.1"/>
    </source>
</evidence>
<dbReference type="PANTHER" id="PTHR16301:SF20">
    <property type="entry name" value="IMPACT FAMILY MEMBER YIGZ"/>
    <property type="match status" value="1"/>
</dbReference>
<dbReference type="NCBIfam" id="TIGR00257">
    <property type="entry name" value="IMPACT_YIGZ"/>
    <property type="match status" value="1"/>
</dbReference>
<dbReference type="SUPFAM" id="SSF54211">
    <property type="entry name" value="Ribosomal protein S5 domain 2-like"/>
    <property type="match status" value="1"/>
</dbReference>
<dbReference type="PROSITE" id="PS00910">
    <property type="entry name" value="UPF0029"/>
    <property type="match status" value="1"/>
</dbReference>
<protein>
    <submittedName>
        <fullName evidence="4">YigZ family protein</fullName>
    </submittedName>
</protein>
<comment type="similarity">
    <text evidence="1">Belongs to the IMPACT family.</text>
</comment>
<dbReference type="RefSeq" id="WP_238127614.1">
    <property type="nucleotide sequence ID" value="NZ_JAKNHJ010000004.1"/>
</dbReference>
<dbReference type="InterPro" id="IPR020568">
    <property type="entry name" value="Ribosomal_Su5_D2-typ_SF"/>
</dbReference>
<dbReference type="AlphaFoldDB" id="A0AAJ1F7H4"/>
<comment type="caution">
    <text evidence="4">The sequence shown here is derived from an EMBL/GenBank/DDBJ whole genome shotgun (WGS) entry which is preliminary data.</text>
</comment>
<feature type="region of interest" description="Disordered" evidence="2">
    <location>
        <begin position="55"/>
        <end position="78"/>
    </location>
</feature>
<evidence type="ECO:0000313" key="5">
    <source>
        <dbReference type="Proteomes" id="UP001200537"/>
    </source>
</evidence>
<reference evidence="4" key="1">
    <citation type="submission" date="2022-01" db="EMBL/GenBank/DDBJ databases">
        <title>Collection of gut derived symbiotic bacterial strains cultured from healthy donors.</title>
        <authorList>
            <person name="Lin H."/>
            <person name="Kohout C."/>
            <person name="Waligurski E."/>
            <person name="Pamer E.G."/>
        </authorList>
    </citation>
    <scope>NUCLEOTIDE SEQUENCE</scope>
    <source>
        <strain evidence="4">DFI.7.46</strain>
    </source>
</reference>
<evidence type="ECO:0000259" key="3">
    <source>
        <dbReference type="Pfam" id="PF01205"/>
    </source>
</evidence>
<accession>A0AAJ1F7H4</accession>
<dbReference type="Pfam" id="PF01205">
    <property type="entry name" value="Impact_N"/>
    <property type="match status" value="1"/>
</dbReference>
<gene>
    <name evidence="4" type="ORF">L0M99_02460</name>
</gene>
<dbReference type="PANTHER" id="PTHR16301">
    <property type="entry name" value="IMPACT-RELATED"/>
    <property type="match status" value="1"/>
</dbReference>
<dbReference type="Gene3D" id="3.30.230.30">
    <property type="entry name" value="Impact, N-terminal domain"/>
    <property type="match status" value="1"/>
</dbReference>
<sequence>MRTIYAPARSEIEIKRSRFIASLERTDSEEAAREFIAQIRREFPDARHHCTAFIIHQDTGPDTARSSDDGEPAGTAGGPMLKVLTESGLTNVTCVVTRYFGGTKLGTGGLVRAYSEAVQQVLKNAQTVRLITQPSYQLHLPIGEAGKIEAKLTQSGYQILDRDFSQEASLQFAAPLESSQSQIESYLSSISGREINIETSPDITREVRE</sequence>
<dbReference type="EMBL" id="JAKNHJ010000004">
    <property type="protein sequence ID" value="MCG4617363.1"/>
    <property type="molecule type" value="Genomic_DNA"/>
</dbReference>
<dbReference type="InterPro" id="IPR036956">
    <property type="entry name" value="Impact_N_sf"/>
</dbReference>
<dbReference type="InterPro" id="IPR015796">
    <property type="entry name" value="Impact_YigZ-like"/>
</dbReference>
<evidence type="ECO:0000256" key="1">
    <source>
        <dbReference type="ARBA" id="ARBA00007665"/>
    </source>
</evidence>
<dbReference type="Proteomes" id="UP001200537">
    <property type="component" value="Unassembled WGS sequence"/>
</dbReference>
<evidence type="ECO:0000256" key="2">
    <source>
        <dbReference type="SAM" id="MobiDB-lite"/>
    </source>
</evidence>
<dbReference type="InterPro" id="IPR023582">
    <property type="entry name" value="Impact"/>
</dbReference>
<organism evidence="4 5">
    <name type="scientific">Varibaculum cambriense</name>
    <dbReference type="NCBI Taxonomy" id="184870"/>
    <lineage>
        <taxon>Bacteria</taxon>
        <taxon>Bacillati</taxon>
        <taxon>Actinomycetota</taxon>
        <taxon>Actinomycetes</taxon>
        <taxon>Actinomycetales</taxon>
        <taxon>Actinomycetaceae</taxon>
        <taxon>Varibaculum</taxon>
    </lineage>
</organism>
<name>A0AAJ1F7H4_9ACTO</name>